<sequence length="79" mass="8879">IKDTFWATRRKEHRCNDRNVKVDEEKNTTLHQNNKLRGRLSGSAIGRDSRSLPVEGEAACALVIEAQRNATQLTTLAAF</sequence>
<reference evidence="1 2" key="1">
    <citation type="journal article" date="2020" name="Nat. Food">
        <title>A phased Vanilla planifolia genome enables genetic improvement of flavour and production.</title>
        <authorList>
            <person name="Hasing T."/>
            <person name="Tang H."/>
            <person name="Brym M."/>
            <person name="Khazi F."/>
            <person name="Huang T."/>
            <person name="Chambers A.H."/>
        </authorList>
    </citation>
    <scope>NUCLEOTIDE SEQUENCE [LARGE SCALE GENOMIC DNA]</scope>
    <source>
        <tissue evidence="1">Leaf</tissue>
    </source>
</reference>
<organism evidence="1 2">
    <name type="scientific">Vanilla planifolia</name>
    <name type="common">Vanilla</name>
    <dbReference type="NCBI Taxonomy" id="51239"/>
    <lineage>
        <taxon>Eukaryota</taxon>
        <taxon>Viridiplantae</taxon>
        <taxon>Streptophyta</taxon>
        <taxon>Embryophyta</taxon>
        <taxon>Tracheophyta</taxon>
        <taxon>Spermatophyta</taxon>
        <taxon>Magnoliopsida</taxon>
        <taxon>Liliopsida</taxon>
        <taxon>Asparagales</taxon>
        <taxon>Orchidaceae</taxon>
        <taxon>Vanilloideae</taxon>
        <taxon>Vanilleae</taxon>
        <taxon>Vanilla</taxon>
    </lineage>
</organism>
<keyword evidence="2" id="KW-1185">Reference proteome</keyword>
<gene>
    <name evidence="1" type="ORF">HPP92_022316</name>
</gene>
<comment type="caution">
    <text evidence="1">The sequence shown here is derived from an EMBL/GenBank/DDBJ whole genome shotgun (WGS) entry which is preliminary data.</text>
</comment>
<dbReference type="Proteomes" id="UP000636800">
    <property type="component" value="Chromosome 12"/>
</dbReference>
<dbReference type="EMBL" id="JADCNL010000012">
    <property type="protein sequence ID" value="KAG0457159.1"/>
    <property type="molecule type" value="Genomic_DNA"/>
</dbReference>
<name>A0A835PPG3_VANPL</name>
<feature type="non-terminal residue" evidence="1">
    <location>
        <position position="79"/>
    </location>
</feature>
<protein>
    <submittedName>
        <fullName evidence="1">Uncharacterized protein</fullName>
    </submittedName>
</protein>
<evidence type="ECO:0000313" key="2">
    <source>
        <dbReference type="Proteomes" id="UP000636800"/>
    </source>
</evidence>
<dbReference type="OrthoDB" id="2143914at2759"/>
<evidence type="ECO:0000313" key="1">
    <source>
        <dbReference type="EMBL" id="KAG0457159.1"/>
    </source>
</evidence>
<proteinExistence type="predicted"/>
<accession>A0A835PPG3</accession>
<dbReference type="AlphaFoldDB" id="A0A835PPG3"/>